<proteinExistence type="predicted"/>
<sequence>MGPLNTYSIYTYRKWIEDWGFLSTRKQGHNEETIQPWVEDVKQRFPTKGAEGIKVMLSLNHGVKAPRELILRVLHTIESEAVAVRKAKKFKHRIYYAAGVSNMWCLDQHDKFQKFGLRFHNAINPFSSRNIWVKCWWTNKNPILINSYYLEAVKQAGDAHCAGYVPLTLMSDPGKKNIKSEINWSIYRRDFAPGFEELFNRGLLSGLYNPDKNLEYLVFRQIAIPFMQKEYCHKVLPHGIPALINKFPHLYGAQDFRLETTHNASLSIEVNEFWRHKERVDAETVNLLEGQQELRYDGTVIGEAGLRDEEIANPFFRHDSENYLEVDFTDNEEEGEPLEVLEFTDDLEEEGCRLTSDVVTYLP</sequence>
<keyword evidence="2" id="KW-1185">Reference proteome</keyword>
<evidence type="ECO:0000313" key="2">
    <source>
        <dbReference type="Proteomes" id="UP000772434"/>
    </source>
</evidence>
<protein>
    <submittedName>
        <fullName evidence="1">Uncharacterized protein</fullName>
    </submittedName>
</protein>
<dbReference type="Proteomes" id="UP000772434">
    <property type="component" value="Unassembled WGS sequence"/>
</dbReference>
<dbReference type="EMBL" id="JADNRY010000396">
    <property type="protein sequence ID" value="KAF9058321.1"/>
    <property type="molecule type" value="Genomic_DNA"/>
</dbReference>
<name>A0A9P5TX17_9AGAR</name>
<accession>A0A9P5TX17</accession>
<gene>
    <name evidence="1" type="ORF">BDP27DRAFT_1372793</name>
</gene>
<dbReference type="PANTHER" id="PTHR46177">
    <property type="entry name" value="INTEGRASE CATALYTIC DOMAIN-CONTAINING PROTEIN"/>
    <property type="match status" value="1"/>
</dbReference>
<comment type="caution">
    <text evidence="1">The sequence shown here is derived from an EMBL/GenBank/DDBJ whole genome shotgun (WGS) entry which is preliminary data.</text>
</comment>
<dbReference type="OrthoDB" id="5946233at2759"/>
<dbReference type="AlphaFoldDB" id="A0A9P5TX17"/>
<organism evidence="1 2">
    <name type="scientific">Rhodocollybia butyracea</name>
    <dbReference type="NCBI Taxonomy" id="206335"/>
    <lineage>
        <taxon>Eukaryota</taxon>
        <taxon>Fungi</taxon>
        <taxon>Dikarya</taxon>
        <taxon>Basidiomycota</taxon>
        <taxon>Agaricomycotina</taxon>
        <taxon>Agaricomycetes</taxon>
        <taxon>Agaricomycetidae</taxon>
        <taxon>Agaricales</taxon>
        <taxon>Marasmiineae</taxon>
        <taxon>Omphalotaceae</taxon>
        <taxon>Rhodocollybia</taxon>
    </lineage>
</organism>
<reference evidence="1" key="1">
    <citation type="submission" date="2020-11" db="EMBL/GenBank/DDBJ databases">
        <authorList>
            <consortium name="DOE Joint Genome Institute"/>
            <person name="Ahrendt S."/>
            <person name="Riley R."/>
            <person name="Andreopoulos W."/>
            <person name="Labutti K."/>
            <person name="Pangilinan J."/>
            <person name="Ruiz-Duenas F.J."/>
            <person name="Barrasa J.M."/>
            <person name="Sanchez-Garcia M."/>
            <person name="Camarero S."/>
            <person name="Miyauchi S."/>
            <person name="Serrano A."/>
            <person name="Linde D."/>
            <person name="Babiker R."/>
            <person name="Drula E."/>
            <person name="Ayuso-Fernandez I."/>
            <person name="Pacheco R."/>
            <person name="Padilla G."/>
            <person name="Ferreira P."/>
            <person name="Barriuso J."/>
            <person name="Kellner H."/>
            <person name="Castanera R."/>
            <person name="Alfaro M."/>
            <person name="Ramirez L."/>
            <person name="Pisabarro A.G."/>
            <person name="Kuo A."/>
            <person name="Tritt A."/>
            <person name="Lipzen A."/>
            <person name="He G."/>
            <person name="Yan M."/>
            <person name="Ng V."/>
            <person name="Cullen D."/>
            <person name="Martin F."/>
            <person name="Rosso M.-N."/>
            <person name="Henrissat B."/>
            <person name="Hibbett D."/>
            <person name="Martinez A.T."/>
            <person name="Grigoriev I.V."/>
        </authorList>
    </citation>
    <scope>NUCLEOTIDE SEQUENCE</scope>
    <source>
        <strain evidence="1">AH 40177</strain>
    </source>
</reference>
<evidence type="ECO:0000313" key="1">
    <source>
        <dbReference type="EMBL" id="KAF9058321.1"/>
    </source>
</evidence>
<dbReference type="PANTHER" id="PTHR46177:SF1">
    <property type="entry name" value="INTEGRASE CATALYTIC DOMAIN-CONTAINING PROTEIN"/>
    <property type="match status" value="1"/>
</dbReference>